<evidence type="ECO:0000313" key="8">
    <source>
        <dbReference type="Proteomes" id="UP000598146"/>
    </source>
</evidence>
<dbReference type="Gene3D" id="3.30.43.10">
    <property type="entry name" value="Uridine Diphospho-n-acetylenolpyruvylglucosamine Reductase, domain 2"/>
    <property type="match status" value="1"/>
</dbReference>
<evidence type="ECO:0000313" key="7">
    <source>
        <dbReference type="EMBL" id="MBG0564306.1"/>
    </source>
</evidence>
<dbReference type="Gene3D" id="3.40.462.20">
    <property type="match status" value="1"/>
</dbReference>
<dbReference type="SUPFAM" id="SSF56176">
    <property type="entry name" value="FAD-binding/transporter-associated domain-like"/>
    <property type="match status" value="1"/>
</dbReference>
<dbReference type="InterPro" id="IPR016166">
    <property type="entry name" value="FAD-bd_PCMH"/>
</dbReference>
<evidence type="ECO:0000256" key="1">
    <source>
        <dbReference type="ARBA" id="ARBA00001974"/>
    </source>
</evidence>
<dbReference type="Pfam" id="PF01565">
    <property type="entry name" value="FAD_binding_4"/>
    <property type="match status" value="1"/>
</dbReference>
<comment type="cofactor">
    <cofactor evidence="1">
        <name>FAD</name>
        <dbReference type="ChEBI" id="CHEBI:57692"/>
    </cofactor>
</comment>
<dbReference type="PROSITE" id="PS51318">
    <property type="entry name" value="TAT"/>
    <property type="match status" value="1"/>
</dbReference>
<protein>
    <submittedName>
        <fullName evidence="7">FAD-binding oxidoreductase</fullName>
    </submittedName>
</protein>
<dbReference type="GO" id="GO:0071949">
    <property type="term" value="F:FAD binding"/>
    <property type="evidence" value="ECO:0007669"/>
    <property type="project" value="InterPro"/>
</dbReference>
<dbReference type="Gene3D" id="3.30.465.10">
    <property type="match status" value="1"/>
</dbReference>
<dbReference type="InterPro" id="IPR006094">
    <property type="entry name" value="Oxid_FAD_bind_N"/>
</dbReference>
<dbReference type="InterPro" id="IPR016169">
    <property type="entry name" value="FAD-bd_PCMH_sub2"/>
</dbReference>
<proteinExistence type="inferred from homology"/>
<dbReference type="PANTHER" id="PTHR42973">
    <property type="entry name" value="BINDING OXIDOREDUCTASE, PUTATIVE (AFU_ORTHOLOGUE AFUA_1G17690)-RELATED"/>
    <property type="match status" value="1"/>
</dbReference>
<dbReference type="InterPro" id="IPR016167">
    <property type="entry name" value="FAD-bd_PCMH_sub1"/>
</dbReference>
<sequence>MSLSRRVVLGAGAAALTGAALRPPSVAARPARPAIDWAALDASLEGSVELPGTAGYDAARRLVDPRFDRVRPPAVARCASAEDAAEVVRFARRSRIPVVTRGGGHSYVGASTAASGVVLDLRRLDDVRNDPASGTAEIGGGARLIDVYNGLGASGVSIPSGACGSVGIGGITLGGGIGMAASAYGLTCDAVTAADVVGADGRLRTVDAEREPDLFWALRGGGGGQFGVVTRWRMRTHRVATAGSFVLHYPWTDAARVATGWQARLHSAPDEVWSSCQFGSDERGRLSVRISGFVLDGDPAAEAAEIARAAGREPAKAKLRRRSYLEVAHDRAGCVDAEGCANRTTELAGSDIFRQVLPAPAIAALLATVERRARQRRYGHAALKRLTGAVGRVAPEATAFPWRGAHTMLQWLVGLPAGDTTGVSDGYAWIESGHQAMRRWSAGSYVNYLEPGPAMLPRYYGPNFARLRWIRTAADPHGLFRSPYAL</sequence>
<dbReference type="EMBL" id="JADQTO010000010">
    <property type="protein sequence ID" value="MBG0564306.1"/>
    <property type="molecule type" value="Genomic_DNA"/>
</dbReference>
<dbReference type="AlphaFoldDB" id="A0A931CBH6"/>
<comment type="similarity">
    <text evidence="2">Belongs to the oxygen-dependent FAD-linked oxidoreductase family.</text>
</comment>
<feature type="domain" description="FAD-binding PCMH-type" evidence="6">
    <location>
        <begin position="68"/>
        <end position="239"/>
    </location>
</feature>
<keyword evidence="5" id="KW-0560">Oxidoreductase</keyword>
<gene>
    <name evidence="7" type="ORF">I4J89_22925</name>
</gene>
<evidence type="ECO:0000256" key="3">
    <source>
        <dbReference type="ARBA" id="ARBA00022630"/>
    </source>
</evidence>
<evidence type="ECO:0000256" key="5">
    <source>
        <dbReference type="ARBA" id="ARBA00023002"/>
    </source>
</evidence>
<keyword evidence="8" id="KW-1185">Reference proteome</keyword>
<keyword evidence="4" id="KW-0274">FAD</keyword>
<dbReference type="InterPro" id="IPR006311">
    <property type="entry name" value="TAT_signal"/>
</dbReference>
<dbReference type="PANTHER" id="PTHR42973:SF39">
    <property type="entry name" value="FAD-BINDING PCMH-TYPE DOMAIN-CONTAINING PROTEIN"/>
    <property type="match status" value="1"/>
</dbReference>
<organism evidence="7 8">
    <name type="scientific">Actinoplanes aureus</name>
    <dbReference type="NCBI Taxonomy" id="2792083"/>
    <lineage>
        <taxon>Bacteria</taxon>
        <taxon>Bacillati</taxon>
        <taxon>Actinomycetota</taxon>
        <taxon>Actinomycetes</taxon>
        <taxon>Micromonosporales</taxon>
        <taxon>Micromonosporaceae</taxon>
        <taxon>Actinoplanes</taxon>
    </lineage>
</organism>
<dbReference type="InterPro" id="IPR050416">
    <property type="entry name" value="FAD-linked_Oxidoreductase"/>
</dbReference>
<dbReference type="Proteomes" id="UP000598146">
    <property type="component" value="Unassembled WGS sequence"/>
</dbReference>
<evidence type="ECO:0000259" key="6">
    <source>
        <dbReference type="PROSITE" id="PS51387"/>
    </source>
</evidence>
<dbReference type="PROSITE" id="PS51387">
    <property type="entry name" value="FAD_PCMH"/>
    <property type="match status" value="1"/>
</dbReference>
<dbReference type="Pfam" id="PF08031">
    <property type="entry name" value="BBE"/>
    <property type="match status" value="1"/>
</dbReference>
<dbReference type="InterPro" id="IPR036318">
    <property type="entry name" value="FAD-bd_PCMH-like_sf"/>
</dbReference>
<reference evidence="7" key="1">
    <citation type="submission" date="2020-11" db="EMBL/GenBank/DDBJ databases">
        <title>Isolation and identification of active actinomycetes.</title>
        <authorList>
            <person name="Sun X."/>
        </authorList>
    </citation>
    <scope>NUCLEOTIDE SEQUENCE</scope>
    <source>
        <strain evidence="7">NEAU-A11</strain>
    </source>
</reference>
<keyword evidence="3" id="KW-0285">Flavoprotein</keyword>
<dbReference type="RefSeq" id="WP_196416074.1">
    <property type="nucleotide sequence ID" value="NZ_JADQTO010000010.1"/>
</dbReference>
<evidence type="ECO:0000256" key="2">
    <source>
        <dbReference type="ARBA" id="ARBA00005466"/>
    </source>
</evidence>
<accession>A0A931CBH6</accession>
<dbReference type="InterPro" id="IPR012951">
    <property type="entry name" value="BBE"/>
</dbReference>
<comment type="caution">
    <text evidence="7">The sequence shown here is derived from an EMBL/GenBank/DDBJ whole genome shotgun (WGS) entry which is preliminary data.</text>
</comment>
<name>A0A931CBH6_9ACTN</name>
<evidence type="ECO:0000256" key="4">
    <source>
        <dbReference type="ARBA" id="ARBA00022827"/>
    </source>
</evidence>
<dbReference type="GO" id="GO:0016491">
    <property type="term" value="F:oxidoreductase activity"/>
    <property type="evidence" value="ECO:0007669"/>
    <property type="project" value="UniProtKB-KW"/>
</dbReference>